<protein>
    <submittedName>
        <fullName evidence="1">Uncharacterized protein</fullName>
    </submittedName>
</protein>
<name>A0ACB7TNN3_HYAAI</name>
<gene>
    <name evidence="1" type="ORF">HPB50_026296</name>
</gene>
<keyword evidence="2" id="KW-1185">Reference proteome</keyword>
<evidence type="ECO:0000313" key="2">
    <source>
        <dbReference type="Proteomes" id="UP000821845"/>
    </source>
</evidence>
<organism evidence="1 2">
    <name type="scientific">Hyalomma asiaticum</name>
    <name type="common">Tick</name>
    <dbReference type="NCBI Taxonomy" id="266040"/>
    <lineage>
        <taxon>Eukaryota</taxon>
        <taxon>Metazoa</taxon>
        <taxon>Ecdysozoa</taxon>
        <taxon>Arthropoda</taxon>
        <taxon>Chelicerata</taxon>
        <taxon>Arachnida</taxon>
        <taxon>Acari</taxon>
        <taxon>Parasitiformes</taxon>
        <taxon>Ixodida</taxon>
        <taxon>Ixodoidea</taxon>
        <taxon>Ixodidae</taxon>
        <taxon>Hyalomminae</taxon>
        <taxon>Hyalomma</taxon>
    </lineage>
</organism>
<proteinExistence type="predicted"/>
<sequence length="121" mass="13127">MPAISWPKTLLCCSRCGGRRGCHDRAICGSRERRALWEGALTFFFNGSAAFSADRAGKADMPGSLGGGSAFQKTVPPPLIQSDIEASVRFFGRPFPAPKHPGCKFLFLRINTEAFACQHAH</sequence>
<comment type="caution">
    <text evidence="1">The sequence shown here is derived from an EMBL/GenBank/DDBJ whole genome shotgun (WGS) entry which is preliminary data.</text>
</comment>
<reference evidence="1" key="1">
    <citation type="submission" date="2020-05" db="EMBL/GenBank/DDBJ databases">
        <title>Large-scale comparative analyses of tick genomes elucidate their genetic diversity and vector capacities.</title>
        <authorList>
            <person name="Jia N."/>
            <person name="Wang J."/>
            <person name="Shi W."/>
            <person name="Du L."/>
            <person name="Sun Y."/>
            <person name="Zhan W."/>
            <person name="Jiang J."/>
            <person name="Wang Q."/>
            <person name="Zhang B."/>
            <person name="Ji P."/>
            <person name="Sakyi L.B."/>
            <person name="Cui X."/>
            <person name="Yuan T."/>
            <person name="Jiang B."/>
            <person name="Yang W."/>
            <person name="Lam T.T.-Y."/>
            <person name="Chang Q."/>
            <person name="Ding S."/>
            <person name="Wang X."/>
            <person name="Zhu J."/>
            <person name="Ruan X."/>
            <person name="Zhao L."/>
            <person name="Wei J."/>
            <person name="Que T."/>
            <person name="Du C."/>
            <person name="Cheng J."/>
            <person name="Dai P."/>
            <person name="Han X."/>
            <person name="Huang E."/>
            <person name="Gao Y."/>
            <person name="Liu J."/>
            <person name="Shao H."/>
            <person name="Ye R."/>
            <person name="Li L."/>
            <person name="Wei W."/>
            <person name="Wang X."/>
            <person name="Wang C."/>
            <person name="Yang T."/>
            <person name="Huo Q."/>
            <person name="Li W."/>
            <person name="Guo W."/>
            <person name="Chen H."/>
            <person name="Zhou L."/>
            <person name="Ni X."/>
            <person name="Tian J."/>
            <person name="Zhou Y."/>
            <person name="Sheng Y."/>
            <person name="Liu T."/>
            <person name="Pan Y."/>
            <person name="Xia L."/>
            <person name="Li J."/>
            <person name="Zhao F."/>
            <person name="Cao W."/>
        </authorList>
    </citation>
    <scope>NUCLEOTIDE SEQUENCE</scope>
    <source>
        <strain evidence="1">Hyas-2018</strain>
    </source>
</reference>
<accession>A0ACB7TNN3</accession>
<dbReference type="Proteomes" id="UP000821845">
    <property type="component" value="Chromosome 1"/>
</dbReference>
<evidence type="ECO:0000313" key="1">
    <source>
        <dbReference type="EMBL" id="KAH6948781.1"/>
    </source>
</evidence>
<dbReference type="EMBL" id="CM023481">
    <property type="protein sequence ID" value="KAH6948781.1"/>
    <property type="molecule type" value="Genomic_DNA"/>
</dbReference>